<sequence>MALKPTIYKFRVSLTDMNRDYYDSLNMTIAQHPSENDERMMARVLAFCLNASPDLQFTKGLSSVEEPDLWEKTLDGQTAVWIDVGEPDPERIKKSTRQAKAVKIYSFNTKSNVWWEQNKGKIAQYDANVTRFDNAGIVDMAKMIERTLDISVMLSGNSAFINSDKGAAEVTWEDLQDNE</sequence>
<dbReference type="Proteomes" id="UP001569153">
    <property type="component" value="Unassembled WGS sequence"/>
</dbReference>
<gene>
    <name evidence="1" type="ORF">ACED38_15165</name>
</gene>
<dbReference type="PIRSF" id="PIRSF011484">
    <property type="entry name" value="YaeQ"/>
    <property type="match status" value="1"/>
</dbReference>
<organism evidence="1 2">
    <name type="scientific">Vibrio cortegadensis</name>
    <dbReference type="NCBI Taxonomy" id="1328770"/>
    <lineage>
        <taxon>Bacteria</taxon>
        <taxon>Pseudomonadati</taxon>
        <taxon>Pseudomonadota</taxon>
        <taxon>Gammaproteobacteria</taxon>
        <taxon>Vibrionales</taxon>
        <taxon>Vibrionaceae</taxon>
        <taxon>Vibrio</taxon>
    </lineage>
</organism>
<evidence type="ECO:0000313" key="2">
    <source>
        <dbReference type="Proteomes" id="UP001569153"/>
    </source>
</evidence>
<evidence type="ECO:0000313" key="1">
    <source>
        <dbReference type="EMBL" id="MEZ8196214.1"/>
    </source>
</evidence>
<name>A0ABV4M9M3_9VIBR</name>
<dbReference type="SMART" id="SM01322">
    <property type="entry name" value="YaeQ"/>
    <property type="match status" value="1"/>
</dbReference>
<dbReference type="SUPFAM" id="SSF52980">
    <property type="entry name" value="Restriction endonuclease-like"/>
    <property type="match status" value="1"/>
</dbReference>
<dbReference type="InterPro" id="IPR011335">
    <property type="entry name" value="Restrct_endonuc-II-like"/>
</dbReference>
<dbReference type="InterPro" id="IPR038590">
    <property type="entry name" value="YaeQ_sf"/>
</dbReference>
<proteinExistence type="predicted"/>
<reference evidence="1 2" key="1">
    <citation type="submission" date="2024-06" db="EMBL/GenBank/DDBJ databases">
        <authorList>
            <person name="Steensen K."/>
            <person name="Seneca J."/>
            <person name="Bartlau N."/>
            <person name="Yu A.X."/>
            <person name="Polz M.F."/>
        </authorList>
    </citation>
    <scope>NUCLEOTIDE SEQUENCE [LARGE SCALE GENOMIC DNA]</scope>
    <source>
        <strain evidence="1 2">FF146</strain>
    </source>
</reference>
<keyword evidence="2" id="KW-1185">Reference proteome</keyword>
<dbReference type="RefSeq" id="WP_113799666.1">
    <property type="nucleotide sequence ID" value="NZ_JBGONK010000005.1"/>
</dbReference>
<protein>
    <submittedName>
        <fullName evidence="1">YaeQ family protein</fullName>
    </submittedName>
</protein>
<dbReference type="EMBL" id="JBGOOT010000012">
    <property type="protein sequence ID" value="MEZ8196214.1"/>
    <property type="molecule type" value="Genomic_DNA"/>
</dbReference>
<comment type="caution">
    <text evidence="1">The sequence shown here is derived from an EMBL/GenBank/DDBJ whole genome shotgun (WGS) entry which is preliminary data.</text>
</comment>
<dbReference type="Pfam" id="PF07152">
    <property type="entry name" value="YaeQ"/>
    <property type="match status" value="1"/>
</dbReference>
<dbReference type="PANTHER" id="PTHR38784">
    <property type="entry name" value="SUCROSE PHOSPHORYLASE"/>
    <property type="match status" value="1"/>
</dbReference>
<dbReference type="Gene3D" id="3.10.640.10">
    <property type="entry name" value="Restriction endonuclease-like alpha-beta roll domain"/>
    <property type="match status" value="1"/>
</dbReference>
<dbReference type="PANTHER" id="PTHR38784:SF1">
    <property type="entry name" value="SUCROSE PHOSPHORYLASE"/>
    <property type="match status" value="1"/>
</dbReference>
<dbReference type="InterPro" id="IPR009822">
    <property type="entry name" value="YaeQ"/>
</dbReference>
<accession>A0ABV4M9M3</accession>